<protein>
    <submittedName>
        <fullName evidence="3">Histone</fullName>
    </submittedName>
</protein>
<dbReference type="Proteomes" id="UP000220629">
    <property type="component" value="Unassembled WGS sequence"/>
</dbReference>
<dbReference type="EMBL" id="PDDY01000003">
    <property type="protein sequence ID" value="PEH40415.1"/>
    <property type="molecule type" value="Genomic_DNA"/>
</dbReference>
<feature type="compositionally biased region" description="Basic and acidic residues" evidence="1">
    <location>
        <begin position="84"/>
        <end position="100"/>
    </location>
</feature>
<evidence type="ECO:0000256" key="1">
    <source>
        <dbReference type="SAM" id="MobiDB-lite"/>
    </source>
</evidence>
<name>A0A2A7SAS9_BURGA</name>
<dbReference type="InterPro" id="IPR027444">
    <property type="entry name" value="H-NS_C_dom"/>
</dbReference>
<feature type="domain" description="DNA-binding protein H-NS-like C-terminal" evidence="2">
    <location>
        <begin position="56"/>
        <end position="95"/>
    </location>
</feature>
<dbReference type="SMART" id="SM00528">
    <property type="entry name" value="HNS"/>
    <property type="match status" value="1"/>
</dbReference>
<dbReference type="Pfam" id="PF00816">
    <property type="entry name" value="Histone_HNS"/>
    <property type="match status" value="1"/>
</dbReference>
<organism evidence="3 4">
    <name type="scientific">Burkholderia gladioli</name>
    <name type="common">Pseudomonas marginata</name>
    <name type="synonym">Phytomonas marginata</name>
    <dbReference type="NCBI Taxonomy" id="28095"/>
    <lineage>
        <taxon>Bacteria</taxon>
        <taxon>Pseudomonadati</taxon>
        <taxon>Pseudomonadota</taxon>
        <taxon>Betaproteobacteria</taxon>
        <taxon>Burkholderiales</taxon>
        <taxon>Burkholderiaceae</taxon>
        <taxon>Burkholderia</taxon>
    </lineage>
</organism>
<evidence type="ECO:0000313" key="4">
    <source>
        <dbReference type="Proteomes" id="UP000220629"/>
    </source>
</evidence>
<sequence length="109" mass="12310">MTTPLSELQAQLRDINVKLGEARIAEKRALLDAVKDQAQALGITQDELLVAAGFKKGKRSPARAKYYDPDSGKKWSGRGPKPKWLQDKNPDDYLVDHNRPEPQTWWPGE</sequence>
<dbReference type="Gene3D" id="4.10.430.30">
    <property type="match status" value="1"/>
</dbReference>
<dbReference type="AlphaFoldDB" id="A0A2A7SAS9"/>
<dbReference type="SUPFAM" id="SSF81273">
    <property type="entry name" value="H-NS histone-like proteins"/>
    <property type="match status" value="1"/>
</dbReference>
<dbReference type="GO" id="GO:0003677">
    <property type="term" value="F:DNA binding"/>
    <property type="evidence" value="ECO:0007669"/>
    <property type="project" value="InterPro"/>
</dbReference>
<reference evidence="4" key="1">
    <citation type="submission" date="2017-09" db="EMBL/GenBank/DDBJ databases">
        <title>FDA dAtabase for Regulatory Grade micrObial Sequences (FDA-ARGOS): Supporting development and validation of Infectious Disease Dx tests.</title>
        <authorList>
            <person name="Minogue T."/>
            <person name="Wolcott M."/>
            <person name="Wasieloski L."/>
            <person name="Aguilar W."/>
            <person name="Moore D."/>
            <person name="Tallon L."/>
            <person name="Sadzewicz L."/>
            <person name="Ott S."/>
            <person name="Zhao X."/>
            <person name="Nagaraj S."/>
            <person name="Vavikolanu K."/>
            <person name="Aluvathingal J."/>
            <person name="Nadendla S."/>
            <person name="Sichtig H."/>
        </authorList>
    </citation>
    <scope>NUCLEOTIDE SEQUENCE [LARGE SCALE GENOMIC DNA]</scope>
    <source>
        <strain evidence="4">FDAARGOS_390</strain>
    </source>
</reference>
<comment type="caution">
    <text evidence="3">The sequence shown here is derived from an EMBL/GenBank/DDBJ whole genome shotgun (WGS) entry which is preliminary data.</text>
</comment>
<feature type="region of interest" description="Disordered" evidence="1">
    <location>
        <begin position="59"/>
        <end position="109"/>
    </location>
</feature>
<gene>
    <name evidence="3" type="ORF">CRM94_16970</name>
</gene>
<proteinExistence type="predicted"/>
<evidence type="ECO:0000313" key="3">
    <source>
        <dbReference type="EMBL" id="PEH40415.1"/>
    </source>
</evidence>
<dbReference type="RefSeq" id="WP_098153344.1">
    <property type="nucleotide sequence ID" value="NZ_PDDY01000003.1"/>
</dbReference>
<accession>A0A2A7SAS9</accession>
<evidence type="ECO:0000259" key="2">
    <source>
        <dbReference type="SMART" id="SM00528"/>
    </source>
</evidence>